<dbReference type="AlphaFoldDB" id="A0A165WW22"/>
<name>A0A165WW22_9AGAM</name>
<keyword evidence="1" id="KW-1133">Transmembrane helix</keyword>
<organism evidence="2">
    <name type="scientific">Athelia psychrophila</name>
    <dbReference type="NCBI Taxonomy" id="1759441"/>
    <lineage>
        <taxon>Eukaryota</taxon>
        <taxon>Fungi</taxon>
        <taxon>Dikarya</taxon>
        <taxon>Basidiomycota</taxon>
        <taxon>Agaricomycotina</taxon>
        <taxon>Agaricomycetes</taxon>
        <taxon>Agaricomycetidae</taxon>
        <taxon>Atheliales</taxon>
        <taxon>Atheliaceae</taxon>
        <taxon>Athelia</taxon>
    </lineage>
</organism>
<accession>A0A165WW22</accession>
<feature type="transmembrane region" description="Helical" evidence="1">
    <location>
        <begin position="146"/>
        <end position="165"/>
    </location>
</feature>
<reference evidence="2" key="1">
    <citation type="journal article" date="2016" name="Mol. Biol. Evol.">
        <title>Comparative Genomics of Early-Diverging Mushroom-Forming Fungi Provides Insights into the Origins of Lignocellulose Decay Capabilities.</title>
        <authorList>
            <person name="Nagy L.G."/>
            <person name="Riley R."/>
            <person name="Tritt A."/>
            <person name="Adam C."/>
            <person name="Daum C."/>
            <person name="Floudas D."/>
            <person name="Sun H."/>
            <person name="Yadav J.S."/>
            <person name="Pangilinan J."/>
            <person name="Larsson K.H."/>
            <person name="Matsuura K."/>
            <person name="Barry K."/>
            <person name="Labutti K."/>
            <person name="Kuo R."/>
            <person name="Ohm R.A."/>
            <person name="Bhattacharya S.S."/>
            <person name="Shirouzu T."/>
            <person name="Yoshinaga Y."/>
            <person name="Martin F.M."/>
            <person name="Grigoriev I.V."/>
            <person name="Hibbett D.S."/>
        </authorList>
    </citation>
    <scope>NUCLEOTIDE SEQUENCE [LARGE SCALE GENOMIC DNA]</scope>
    <source>
        <strain evidence="2">CBS 109695</strain>
    </source>
</reference>
<gene>
    <name evidence="2" type="ORF">FIBSPDRAFT_1052681</name>
</gene>
<sequence>MVHSPSPRASTFLSRRCKHIPFASFSAFFCVSFRASSWSLWALPSMSSLRALSALCEPPCECLPRPAILRASYPNVDEMDNPSERSTSNQSTTPLNLAMSSTHPLRALHASLAPRAAPSPYMTPIVRRPSWFHEACYCGASTAARLLNLVLPILALFIVLVVFPLSRTFISPRTASDRECSLHTKALSLASRSSLWVTFIIDEDIVPVGKQKHEDRPASCRRSCRV</sequence>
<evidence type="ECO:0008006" key="3">
    <source>
        <dbReference type="Google" id="ProtNLM"/>
    </source>
</evidence>
<evidence type="ECO:0000256" key="1">
    <source>
        <dbReference type="SAM" id="Phobius"/>
    </source>
</evidence>
<keyword evidence="1" id="KW-0812">Transmembrane</keyword>
<keyword evidence="1" id="KW-0472">Membrane</keyword>
<evidence type="ECO:0000313" key="2">
    <source>
        <dbReference type="EMBL" id="KZP07961.1"/>
    </source>
</evidence>
<protein>
    <recommendedName>
        <fullName evidence="3">Transmembrane protein</fullName>
    </recommendedName>
</protein>
<proteinExistence type="predicted"/>
<dbReference type="EMBL" id="KV417735">
    <property type="protein sequence ID" value="KZP07961.1"/>
    <property type="molecule type" value="Genomic_DNA"/>
</dbReference>